<dbReference type="EMBL" id="CP042806">
    <property type="protein sequence ID" value="QEE28354.1"/>
    <property type="molecule type" value="Genomic_DNA"/>
</dbReference>
<sequence length="630" mass="71371">MPASVSTLTWVWHWMPHPIYQHMSARNILPPHKRHGPELAMHDIRPETDSTLTLRSVNWEHGMLLTPEHFLRQERYLESLVSWGVRYLTPGYGLIGGGIRLPETDLGTSRFDPEVALHETAEALDISVSRVRGISPSGIVIDLDAVGSISTRFNKEELAGVAEAVVYVVSNPSERLKTDGAADSFNPQMRTERVPSFRIALDVTAAELQQSVAVARIRRPATGMMFEADPQFIPSCITLAAHSELMSGARRIVESINRLASAYAELHRAMREFMVIFTERGLETEVDRDSIQFAERMVLELQNTAYDLLDRTQPPDRFFSRVRRMLHSAAIFFDIATGMQQYYDTLRETGESEFLGLLELQKHMLQQGRTIKLDANLAIEIKKSLQSLLNLEKLELALEGKYIDFRKSTAIESANFIFDRGGKVLYRLAARPARVQGIADEMTIFFSNLRLEGRDRYRLILVGDRNKPWLRGITIGAEIRINEGSGFRRESLILSGEAKLDEQFNIEIDFEAPDVPTITDLRVTVPSYHTVHTALLFTRHRFYAGNRESPEARGIDRTDLPREPAMVAATAAPVESYRRAAPIPANHRKSVTPIQPLADDAIDVQPPWMPRDSMPNSSEVNERPRRRRLE</sequence>
<dbReference type="Pfam" id="PF05936">
    <property type="entry name" value="T6SS_VasE"/>
    <property type="match status" value="1"/>
</dbReference>
<evidence type="ECO:0000313" key="2">
    <source>
        <dbReference type="EMBL" id="QEE28354.1"/>
    </source>
</evidence>
<evidence type="ECO:0000313" key="3">
    <source>
        <dbReference type="Proteomes" id="UP000321820"/>
    </source>
</evidence>
<dbReference type="OrthoDB" id="100752at2"/>
<dbReference type="KEGG" id="talb:FTW19_10295"/>
<accession>A0A5B9E9N6</accession>
<dbReference type="InterPro" id="IPR010263">
    <property type="entry name" value="T6SS_TssK"/>
</dbReference>
<name>A0A5B9E9N6_9BACT</name>
<feature type="region of interest" description="Disordered" evidence="1">
    <location>
        <begin position="585"/>
        <end position="630"/>
    </location>
</feature>
<dbReference type="AlphaFoldDB" id="A0A5B9E9N6"/>
<gene>
    <name evidence="2" type="ORF">FTW19_10295</name>
</gene>
<evidence type="ECO:0000256" key="1">
    <source>
        <dbReference type="SAM" id="MobiDB-lite"/>
    </source>
</evidence>
<evidence type="ECO:0008006" key="4">
    <source>
        <dbReference type="Google" id="ProtNLM"/>
    </source>
</evidence>
<reference evidence="2 3" key="1">
    <citation type="submission" date="2019-08" db="EMBL/GenBank/DDBJ databases">
        <title>Complete genome sequence of Terriglobus albidus strain ORNL.</title>
        <authorList>
            <person name="Podar M."/>
        </authorList>
    </citation>
    <scope>NUCLEOTIDE SEQUENCE [LARGE SCALE GENOMIC DNA]</scope>
    <source>
        <strain evidence="2 3">ORNL</strain>
    </source>
</reference>
<dbReference type="Proteomes" id="UP000321820">
    <property type="component" value="Chromosome"/>
</dbReference>
<organism evidence="2 3">
    <name type="scientific">Terriglobus albidus</name>
    <dbReference type="NCBI Taxonomy" id="1592106"/>
    <lineage>
        <taxon>Bacteria</taxon>
        <taxon>Pseudomonadati</taxon>
        <taxon>Acidobacteriota</taxon>
        <taxon>Terriglobia</taxon>
        <taxon>Terriglobales</taxon>
        <taxon>Acidobacteriaceae</taxon>
        <taxon>Terriglobus</taxon>
    </lineage>
</organism>
<protein>
    <recommendedName>
        <fullName evidence="4">Type VI secretion system baseplate subunit TssK</fullName>
    </recommendedName>
</protein>
<proteinExistence type="predicted"/>
<keyword evidence="3" id="KW-1185">Reference proteome</keyword>